<keyword evidence="4 10" id="KW-0812">Transmembrane</keyword>
<sequence>MSFDTLFMTTLNLTRIQFHIVNAQLKKLFTSKNEQNYIYDKKRMNLLAEHHGFLLRYINDINHTFSTPLLGYMALLIFSLCLEMYNVSTSGSVEVLMGAASYVLVAIWGLVALFALPAEMMLDEVYKICDSIYSSAWYNHPKEKQTILLIIANAQKKMYVQAGKFVNVNLATSLNGIQRSSGLYFNKSTLAILIRRMETDFWSPDDVPLSKEEKQFFADTHQRLKTAFKMLILFCSLNSGCACFQTFFLPKNAFVMVFSIVVPIVSLDVMLMTILVLTELQFKLLNKEVEAVFDIDAATDENVDKRINRIQNSAYFSRWYNYPKQAQSMMLMISAAQRDVTITAGGLININLETSLSTIKTMVSYCMFLQTMGNK</sequence>
<keyword evidence="2" id="KW-1003">Cell membrane</keyword>
<keyword evidence="9 10" id="KW-0807">Transducer</keyword>
<evidence type="ECO:0000256" key="3">
    <source>
        <dbReference type="ARBA" id="ARBA00022606"/>
    </source>
</evidence>
<comment type="subcellular location">
    <subcellularLocation>
        <location evidence="1 10">Cell membrane</location>
        <topology evidence="1 10">Multi-pass membrane protein</topology>
    </subcellularLocation>
</comment>
<dbReference type="EMBL" id="CAACVG010014513">
    <property type="protein sequence ID" value="VEN63320.1"/>
    <property type="molecule type" value="Genomic_DNA"/>
</dbReference>
<evidence type="ECO:0000256" key="5">
    <source>
        <dbReference type="ARBA" id="ARBA00022725"/>
    </source>
</evidence>
<evidence type="ECO:0000313" key="12">
    <source>
        <dbReference type="Proteomes" id="UP000410492"/>
    </source>
</evidence>
<evidence type="ECO:0000256" key="10">
    <source>
        <dbReference type="RuleBase" id="RU351113"/>
    </source>
</evidence>
<evidence type="ECO:0000256" key="6">
    <source>
        <dbReference type="ARBA" id="ARBA00022989"/>
    </source>
</evidence>
<evidence type="ECO:0000256" key="1">
    <source>
        <dbReference type="ARBA" id="ARBA00004651"/>
    </source>
</evidence>
<keyword evidence="5 10" id="KW-0552">Olfaction</keyword>
<feature type="transmembrane region" description="Helical" evidence="10">
    <location>
        <begin position="230"/>
        <end position="248"/>
    </location>
</feature>
<dbReference type="OrthoDB" id="6678752at2759"/>
<proteinExistence type="inferred from homology"/>
<evidence type="ECO:0000313" key="11">
    <source>
        <dbReference type="EMBL" id="VEN63320.1"/>
    </source>
</evidence>
<reference evidence="11 12" key="1">
    <citation type="submission" date="2019-01" db="EMBL/GenBank/DDBJ databases">
        <authorList>
            <person name="Sayadi A."/>
        </authorList>
    </citation>
    <scope>NUCLEOTIDE SEQUENCE [LARGE SCALE GENOMIC DNA]</scope>
</reference>
<keyword evidence="6 10" id="KW-1133">Transmembrane helix</keyword>
<dbReference type="PANTHER" id="PTHR21137:SF35">
    <property type="entry name" value="ODORANT RECEPTOR 19A-RELATED"/>
    <property type="match status" value="1"/>
</dbReference>
<feature type="transmembrane region" description="Helical" evidence="10">
    <location>
        <begin position="69"/>
        <end position="87"/>
    </location>
</feature>
<dbReference type="GO" id="GO:0005886">
    <property type="term" value="C:plasma membrane"/>
    <property type="evidence" value="ECO:0007669"/>
    <property type="project" value="UniProtKB-SubCell"/>
</dbReference>
<keyword evidence="12" id="KW-1185">Reference proteome</keyword>
<dbReference type="GO" id="GO:0007165">
    <property type="term" value="P:signal transduction"/>
    <property type="evidence" value="ECO:0007669"/>
    <property type="project" value="UniProtKB-KW"/>
</dbReference>
<evidence type="ECO:0000256" key="2">
    <source>
        <dbReference type="ARBA" id="ARBA00022475"/>
    </source>
</evidence>
<keyword evidence="8 10" id="KW-0675">Receptor</keyword>
<dbReference type="Pfam" id="PF02949">
    <property type="entry name" value="7tm_6"/>
    <property type="match status" value="2"/>
</dbReference>
<dbReference type="GO" id="GO:0005549">
    <property type="term" value="F:odorant binding"/>
    <property type="evidence" value="ECO:0007669"/>
    <property type="project" value="InterPro"/>
</dbReference>
<dbReference type="InterPro" id="IPR004117">
    <property type="entry name" value="7tm6_olfct_rcpt"/>
</dbReference>
<comment type="caution">
    <text evidence="10">Lacks conserved residue(s) required for the propagation of feature annotation.</text>
</comment>
<keyword evidence="7 10" id="KW-0472">Membrane</keyword>
<protein>
    <recommendedName>
        <fullName evidence="10">Odorant receptor</fullName>
    </recommendedName>
</protein>
<keyword evidence="3 10" id="KW-0716">Sensory transduction</keyword>
<evidence type="ECO:0000256" key="4">
    <source>
        <dbReference type="ARBA" id="ARBA00022692"/>
    </source>
</evidence>
<name>A0A653DUA4_CALMS</name>
<accession>A0A653DUA4</accession>
<dbReference type="GO" id="GO:0004984">
    <property type="term" value="F:olfactory receptor activity"/>
    <property type="evidence" value="ECO:0007669"/>
    <property type="project" value="InterPro"/>
</dbReference>
<evidence type="ECO:0000256" key="7">
    <source>
        <dbReference type="ARBA" id="ARBA00023136"/>
    </source>
</evidence>
<feature type="transmembrane region" description="Helical" evidence="10">
    <location>
        <begin position="254"/>
        <end position="277"/>
    </location>
</feature>
<dbReference type="Proteomes" id="UP000410492">
    <property type="component" value="Unassembled WGS sequence"/>
</dbReference>
<dbReference type="PANTHER" id="PTHR21137">
    <property type="entry name" value="ODORANT RECEPTOR"/>
    <property type="match status" value="1"/>
</dbReference>
<dbReference type="AlphaFoldDB" id="A0A653DUA4"/>
<gene>
    <name evidence="11" type="ORF">CALMAC_LOCUS20173</name>
</gene>
<comment type="similarity">
    <text evidence="10">Belongs to the insect chemoreceptor superfamily. Heteromeric odorant receptor channel (TC 1.A.69) family.</text>
</comment>
<evidence type="ECO:0000256" key="8">
    <source>
        <dbReference type="ARBA" id="ARBA00023170"/>
    </source>
</evidence>
<organism evidence="11 12">
    <name type="scientific">Callosobruchus maculatus</name>
    <name type="common">Southern cowpea weevil</name>
    <name type="synonym">Pulse bruchid</name>
    <dbReference type="NCBI Taxonomy" id="64391"/>
    <lineage>
        <taxon>Eukaryota</taxon>
        <taxon>Metazoa</taxon>
        <taxon>Ecdysozoa</taxon>
        <taxon>Arthropoda</taxon>
        <taxon>Hexapoda</taxon>
        <taxon>Insecta</taxon>
        <taxon>Pterygota</taxon>
        <taxon>Neoptera</taxon>
        <taxon>Endopterygota</taxon>
        <taxon>Coleoptera</taxon>
        <taxon>Polyphaga</taxon>
        <taxon>Cucujiformia</taxon>
        <taxon>Chrysomeloidea</taxon>
        <taxon>Chrysomelidae</taxon>
        <taxon>Bruchinae</taxon>
        <taxon>Bruchini</taxon>
        <taxon>Callosobruchus</taxon>
    </lineage>
</organism>
<feature type="transmembrane region" description="Helical" evidence="10">
    <location>
        <begin position="99"/>
        <end position="118"/>
    </location>
</feature>
<evidence type="ECO:0000256" key="9">
    <source>
        <dbReference type="ARBA" id="ARBA00023224"/>
    </source>
</evidence>